<sequence length="390" mass="43721">MVNARPHKLKSGKIVWRVQHRIDGKVVTDTFDDERGATQFAALVDRVDGAAARDVLRRRREGRNVITLRDWTVKYLDPESGLLTGIDPATRDDYRRIAERSFLVTLGEYPVDSITKQDIGQWVAWQEAQPATRVTAGGVRVASSKPLSAKTIRNYHALLSSVLKGAQTHGVATENPAYRTRLSRGMQEEAVFLSRAQFARLYEATPEHYRPLVAFLVGSQARWSEATALQWKHVHGDTTPPTVSLHQAWKKKHGHEKTRIGVTKTRRGRRTIALWPELVQQFGAPGAPDDYVFTGPLGGRQWYSPFRKVWDKAVVRAGLDPVPTPHDLRHTGASWLIADGKPLPFIQQRLGHESITTTINTYGHLLPDVQTQMSDSMAAIMSNVLPRIEA</sequence>
<gene>
    <name evidence="7" type="ORF">ATC03_08985</name>
</gene>
<keyword evidence="2 4" id="KW-0238">DNA-binding</keyword>
<evidence type="ECO:0000259" key="5">
    <source>
        <dbReference type="PROSITE" id="PS51898"/>
    </source>
</evidence>
<dbReference type="InterPro" id="IPR050090">
    <property type="entry name" value="Tyrosine_recombinase_XerCD"/>
</dbReference>
<dbReference type="PROSITE" id="PS51898">
    <property type="entry name" value="TYR_RECOMBINASE"/>
    <property type="match status" value="1"/>
</dbReference>
<dbReference type="GO" id="GO:0003677">
    <property type="term" value="F:DNA binding"/>
    <property type="evidence" value="ECO:0007669"/>
    <property type="project" value="UniProtKB-UniRule"/>
</dbReference>
<dbReference type="AlphaFoldDB" id="A0A191WEX7"/>
<evidence type="ECO:0000313" key="7">
    <source>
        <dbReference type="EMBL" id="ANJ26835.1"/>
    </source>
</evidence>
<dbReference type="PANTHER" id="PTHR30349:SF41">
    <property type="entry name" value="INTEGRASE_RECOMBINASE PROTEIN MJ0367-RELATED"/>
    <property type="match status" value="1"/>
</dbReference>
<comment type="similarity">
    <text evidence="1">Belongs to the 'phage' integrase family.</text>
</comment>
<keyword evidence="8" id="KW-1185">Reference proteome</keyword>
<dbReference type="InterPro" id="IPR011010">
    <property type="entry name" value="DNA_brk_join_enz"/>
</dbReference>
<dbReference type="Proteomes" id="UP000078437">
    <property type="component" value="Chromosome"/>
</dbReference>
<reference evidence="7 8" key="1">
    <citation type="journal article" date="2016" name="Int. J. Syst. Evol. Microbiol.">
        <title>Agromyces aureus sp. nov., isolated from the rhizosphere of Salix caprea L. grown in a heavy-metal-contaminated soil.</title>
        <authorList>
            <person name="Corretto E."/>
            <person name="Antonielli L."/>
            <person name="Sessitsch A."/>
            <person name="Compant S."/>
            <person name="Gorfer M."/>
            <person name="Kuffner M."/>
            <person name="Brader G."/>
        </authorList>
    </citation>
    <scope>NUCLEOTIDE SEQUENCE [LARGE SCALE GENOMIC DNA]</scope>
    <source>
        <strain evidence="7 8">AR33</strain>
    </source>
</reference>
<evidence type="ECO:0000256" key="3">
    <source>
        <dbReference type="ARBA" id="ARBA00023172"/>
    </source>
</evidence>
<dbReference type="PROSITE" id="PS51900">
    <property type="entry name" value="CB"/>
    <property type="match status" value="1"/>
</dbReference>
<dbReference type="GO" id="GO:0006310">
    <property type="term" value="P:DNA recombination"/>
    <property type="evidence" value="ECO:0007669"/>
    <property type="project" value="UniProtKB-KW"/>
</dbReference>
<dbReference type="PANTHER" id="PTHR30349">
    <property type="entry name" value="PHAGE INTEGRASE-RELATED"/>
    <property type="match status" value="1"/>
</dbReference>
<reference evidence="8" key="2">
    <citation type="submission" date="2016-01" db="EMBL/GenBank/DDBJ databases">
        <title>Complete genome sequence of Agromyces aureus AR33T and comparison with related organisms.</title>
        <authorList>
            <person name="Corretto E."/>
            <person name="Antonielli L."/>
            <person name="Sessitsch A."/>
            <person name="Brader G."/>
        </authorList>
    </citation>
    <scope>NUCLEOTIDE SEQUENCE [LARGE SCALE GENOMIC DNA]</scope>
    <source>
        <strain evidence="8">AR33</strain>
    </source>
</reference>
<dbReference type="Pfam" id="PF00589">
    <property type="entry name" value="Phage_integrase"/>
    <property type="match status" value="1"/>
</dbReference>
<dbReference type="InterPro" id="IPR044068">
    <property type="entry name" value="CB"/>
</dbReference>
<dbReference type="CDD" id="cd01189">
    <property type="entry name" value="INT_ICEBs1_C_like"/>
    <property type="match status" value="1"/>
</dbReference>
<protein>
    <recommendedName>
        <fullName evidence="9">Integrase</fullName>
    </recommendedName>
</protein>
<evidence type="ECO:0000256" key="1">
    <source>
        <dbReference type="ARBA" id="ARBA00008857"/>
    </source>
</evidence>
<evidence type="ECO:0000313" key="8">
    <source>
        <dbReference type="Proteomes" id="UP000078437"/>
    </source>
</evidence>
<dbReference type="OrthoDB" id="1822491at2"/>
<accession>A0A191WEX7</accession>
<dbReference type="SUPFAM" id="SSF56349">
    <property type="entry name" value="DNA breaking-rejoining enzymes"/>
    <property type="match status" value="1"/>
</dbReference>
<dbReference type="EMBL" id="CP013979">
    <property type="protein sequence ID" value="ANJ26835.1"/>
    <property type="molecule type" value="Genomic_DNA"/>
</dbReference>
<dbReference type="InterPro" id="IPR010998">
    <property type="entry name" value="Integrase_recombinase_N"/>
</dbReference>
<name>A0A191WEX7_9MICO</name>
<dbReference type="InterPro" id="IPR013762">
    <property type="entry name" value="Integrase-like_cat_sf"/>
</dbReference>
<dbReference type="GO" id="GO:0015074">
    <property type="term" value="P:DNA integration"/>
    <property type="evidence" value="ECO:0007669"/>
    <property type="project" value="InterPro"/>
</dbReference>
<proteinExistence type="inferred from homology"/>
<dbReference type="KEGG" id="agy:ATC03_08985"/>
<feature type="domain" description="Core-binding (CB)" evidence="6">
    <location>
        <begin position="66"/>
        <end position="167"/>
    </location>
</feature>
<keyword evidence="3" id="KW-0233">DNA recombination</keyword>
<evidence type="ECO:0008006" key="9">
    <source>
        <dbReference type="Google" id="ProtNLM"/>
    </source>
</evidence>
<dbReference type="Gene3D" id="1.10.443.10">
    <property type="entry name" value="Intergrase catalytic core"/>
    <property type="match status" value="1"/>
</dbReference>
<dbReference type="STRING" id="453304.ATC03_08985"/>
<evidence type="ECO:0000259" key="6">
    <source>
        <dbReference type="PROSITE" id="PS51900"/>
    </source>
</evidence>
<organism evidence="7 8">
    <name type="scientific">Agromyces aureus</name>
    <dbReference type="NCBI Taxonomy" id="453304"/>
    <lineage>
        <taxon>Bacteria</taxon>
        <taxon>Bacillati</taxon>
        <taxon>Actinomycetota</taxon>
        <taxon>Actinomycetes</taxon>
        <taxon>Micrococcales</taxon>
        <taxon>Microbacteriaceae</taxon>
        <taxon>Agromyces</taxon>
    </lineage>
</organism>
<dbReference type="Gene3D" id="1.10.150.130">
    <property type="match status" value="1"/>
</dbReference>
<evidence type="ECO:0000256" key="2">
    <source>
        <dbReference type="ARBA" id="ARBA00023125"/>
    </source>
</evidence>
<dbReference type="InterPro" id="IPR002104">
    <property type="entry name" value="Integrase_catalytic"/>
</dbReference>
<feature type="domain" description="Tyr recombinase" evidence="5">
    <location>
        <begin position="188"/>
        <end position="375"/>
    </location>
</feature>
<evidence type="ECO:0000256" key="4">
    <source>
        <dbReference type="PROSITE-ProRule" id="PRU01248"/>
    </source>
</evidence>
<dbReference type="RefSeq" id="WP_067875848.1">
    <property type="nucleotide sequence ID" value="NZ_CP013979.1"/>
</dbReference>